<feature type="compositionally biased region" description="Basic and acidic residues" evidence="1">
    <location>
        <begin position="60"/>
        <end position="71"/>
    </location>
</feature>
<protein>
    <submittedName>
        <fullName evidence="2">Uncharacterized protein</fullName>
    </submittedName>
</protein>
<name>A0A1E3S2H8_9MYCO</name>
<dbReference type="AlphaFoldDB" id="A0A1E3S2H8"/>
<reference evidence="3" key="1">
    <citation type="submission" date="2016-09" db="EMBL/GenBank/DDBJ databases">
        <authorList>
            <person name="Greninger A.L."/>
            <person name="Jerome K.R."/>
            <person name="Mcnair B."/>
            <person name="Wallis C."/>
            <person name="Fang F."/>
        </authorList>
    </citation>
    <scope>NUCLEOTIDE SEQUENCE [LARGE SCALE GENOMIC DNA]</scope>
    <source>
        <strain evidence="3">M7</strain>
    </source>
</reference>
<evidence type="ECO:0000313" key="2">
    <source>
        <dbReference type="EMBL" id="ODQ95892.1"/>
    </source>
</evidence>
<dbReference type="EMBL" id="MIGZ01000010">
    <property type="protein sequence ID" value="ODQ95892.1"/>
    <property type="molecule type" value="Genomic_DNA"/>
</dbReference>
<sequence>MQDREVPYDVPVADAVEQQRPADSVPDDEDAPLGQDRSVPLESSASDWQEQQQTVDLDPDLERFDYGGEAD</sequence>
<accession>A0A1E3S2H8</accession>
<feature type="region of interest" description="Disordered" evidence="1">
    <location>
        <begin position="1"/>
        <end position="71"/>
    </location>
</feature>
<dbReference type="OrthoDB" id="4752781at2"/>
<organism evidence="2 3">
    <name type="scientific">Mycolicibacterium holsaticum</name>
    <dbReference type="NCBI Taxonomy" id="152142"/>
    <lineage>
        <taxon>Bacteria</taxon>
        <taxon>Bacillati</taxon>
        <taxon>Actinomycetota</taxon>
        <taxon>Actinomycetes</taxon>
        <taxon>Mycobacteriales</taxon>
        <taxon>Mycobacteriaceae</taxon>
        <taxon>Mycolicibacterium</taxon>
    </lineage>
</organism>
<dbReference type="RefSeq" id="WP_069403759.1">
    <property type="nucleotide sequence ID" value="NZ_MIGZ01000010.1"/>
</dbReference>
<comment type="caution">
    <text evidence="2">The sequence shown here is derived from an EMBL/GenBank/DDBJ whole genome shotgun (WGS) entry which is preliminary data.</text>
</comment>
<gene>
    <name evidence="2" type="ORF">BHQ17_03065</name>
</gene>
<evidence type="ECO:0000313" key="3">
    <source>
        <dbReference type="Proteomes" id="UP000094243"/>
    </source>
</evidence>
<proteinExistence type="predicted"/>
<keyword evidence="3" id="KW-1185">Reference proteome</keyword>
<evidence type="ECO:0000256" key="1">
    <source>
        <dbReference type="SAM" id="MobiDB-lite"/>
    </source>
</evidence>
<feature type="compositionally biased region" description="Polar residues" evidence="1">
    <location>
        <begin position="41"/>
        <end position="55"/>
    </location>
</feature>
<dbReference type="Proteomes" id="UP000094243">
    <property type="component" value="Unassembled WGS sequence"/>
</dbReference>